<protein>
    <submittedName>
        <fullName evidence="1">DNA alkylation repair protein</fullName>
    </submittedName>
</protein>
<reference evidence="2" key="1">
    <citation type="submission" date="2017-06" db="EMBL/GenBank/DDBJ databases">
        <title>Capnocytophaga spp. assemblies.</title>
        <authorList>
            <person name="Gulvik C.A."/>
        </authorList>
    </citation>
    <scope>NUCLEOTIDE SEQUENCE [LARGE SCALE GENOMIC DNA]</scope>
    <source>
        <strain evidence="2">H2177</strain>
    </source>
</reference>
<organism evidence="1 2">
    <name type="scientific">Capnocytophaga stomatis</name>
    <dbReference type="NCBI Taxonomy" id="1848904"/>
    <lineage>
        <taxon>Bacteria</taxon>
        <taxon>Pseudomonadati</taxon>
        <taxon>Bacteroidota</taxon>
        <taxon>Flavobacteriia</taxon>
        <taxon>Flavobacteriales</taxon>
        <taxon>Flavobacteriaceae</taxon>
        <taxon>Capnocytophaga</taxon>
    </lineage>
</organism>
<dbReference type="PANTHER" id="PTHR34070:SF1">
    <property type="entry name" value="DNA ALKYLATION REPAIR PROTEIN"/>
    <property type="match status" value="1"/>
</dbReference>
<dbReference type="Pfam" id="PF08713">
    <property type="entry name" value="DNA_alkylation"/>
    <property type="match status" value="1"/>
</dbReference>
<dbReference type="PANTHER" id="PTHR34070">
    <property type="entry name" value="ARMADILLO-TYPE FOLD"/>
    <property type="match status" value="1"/>
</dbReference>
<dbReference type="InterPro" id="IPR014825">
    <property type="entry name" value="DNA_alkylation"/>
</dbReference>
<dbReference type="CDD" id="cd06561">
    <property type="entry name" value="AlkD_like"/>
    <property type="match status" value="1"/>
</dbReference>
<dbReference type="EMBL" id="CP022387">
    <property type="protein sequence ID" value="ATA90274.1"/>
    <property type="molecule type" value="Genomic_DNA"/>
</dbReference>
<evidence type="ECO:0000313" key="1">
    <source>
        <dbReference type="EMBL" id="ATA90274.1"/>
    </source>
</evidence>
<dbReference type="RefSeq" id="WP_095896818.1">
    <property type="nucleotide sequence ID" value="NZ_CP022387.1"/>
</dbReference>
<evidence type="ECO:0000313" key="2">
    <source>
        <dbReference type="Proteomes" id="UP000217348"/>
    </source>
</evidence>
<proteinExistence type="predicted"/>
<dbReference type="Proteomes" id="UP000217348">
    <property type="component" value="Chromosome"/>
</dbReference>
<dbReference type="Gene3D" id="1.25.10.90">
    <property type="match status" value="1"/>
</dbReference>
<dbReference type="AlphaFoldDB" id="A0A250FYU9"/>
<accession>A0A250FYU9</accession>
<name>A0A250FYU9_9FLAO</name>
<dbReference type="KEGG" id="csto:CGC58_11370"/>
<dbReference type="SUPFAM" id="SSF48371">
    <property type="entry name" value="ARM repeat"/>
    <property type="match status" value="1"/>
</dbReference>
<sequence length="229" mass="27436">METIEKQVRKELFLLKDEDYKKFTSKLIPTISPDKIIGIRVPALRKFAKDFSKQKESFLYLDLPSHFYFEENNLHAFLIENLKDYNLAMEYTEKFLPNIDNWATCDTFSPKVFKKYPNQVYEKIRKWLKSDEIYTIRYAIGLLLTNFLDENFEKEMLRLVANVKSEEYYVNMMIAWYFATAMAKQPEETLFIIEEKSLSKFVQNKSIQKAKESRRISDETKKYLETLKV</sequence>
<dbReference type="OrthoDB" id="9784740at2"/>
<dbReference type="InterPro" id="IPR016024">
    <property type="entry name" value="ARM-type_fold"/>
</dbReference>
<gene>
    <name evidence="1" type="ORF">CGC58_11370</name>
</gene>